<organism evidence="11">
    <name type="scientific">freshwater metagenome</name>
    <dbReference type="NCBI Taxonomy" id="449393"/>
    <lineage>
        <taxon>unclassified sequences</taxon>
        <taxon>metagenomes</taxon>
        <taxon>ecological metagenomes</taxon>
    </lineage>
</organism>
<keyword evidence="3" id="KW-0328">Glycosyltransferase</keyword>
<dbReference type="PANTHER" id="PTHR12526">
    <property type="entry name" value="GLYCOSYLTRANSFERASE"/>
    <property type="match status" value="1"/>
</dbReference>
<evidence type="ECO:0000256" key="7">
    <source>
        <dbReference type="ARBA" id="ARBA00029622"/>
    </source>
</evidence>
<dbReference type="AlphaFoldDB" id="A0A6J6N5D3"/>
<evidence type="ECO:0000256" key="8">
    <source>
        <dbReference type="ARBA" id="ARBA00048131"/>
    </source>
</evidence>
<dbReference type="EMBL" id="CAEZXH010000025">
    <property type="protein sequence ID" value="CAB4681346.1"/>
    <property type="molecule type" value="Genomic_DNA"/>
</dbReference>
<evidence type="ECO:0000256" key="6">
    <source>
        <dbReference type="ARBA" id="ARBA00022842"/>
    </source>
</evidence>
<dbReference type="Pfam" id="PF13579">
    <property type="entry name" value="Glyco_trans_4_4"/>
    <property type="match status" value="1"/>
</dbReference>
<dbReference type="Gene3D" id="3.40.50.2000">
    <property type="entry name" value="Glycogen Phosphorylase B"/>
    <property type="match status" value="2"/>
</dbReference>
<dbReference type="InterPro" id="IPR028098">
    <property type="entry name" value="Glyco_trans_4-like_N"/>
</dbReference>
<evidence type="ECO:0000256" key="4">
    <source>
        <dbReference type="ARBA" id="ARBA00022679"/>
    </source>
</evidence>
<evidence type="ECO:0000256" key="1">
    <source>
        <dbReference type="ARBA" id="ARBA00008449"/>
    </source>
</evidence>
<comment type="similarity">
    <text evidence="1">Belongs to the glycosyltransferase group 1 family. MshA subfamily.</text>
</comment>
<evidence type="ECO:0000259" key="9">
    <source>
        <dbReference type="Pfam" id="PF00534"/>
    </source>
</evidence>
<evidence type="ECO:0000256" key="3">
    <source>
        <dbReference type="ARBA" id="ARBA00022676"/>
    </source>
</evidence>
<evidence type="ECO:0000256" key="5">
    <source>
        <dbReference type="ARBA" id="ARBA00022723"/>
    </source>
</evidence>
<protein>
    <recommendedName>
        <fullName evidence="2">D-inositol-3-phosphate glycosyltransferase</fullName>
        <ecNumber evidence="2">2.4.1.250</ecNumber>
    </recommendedName>
    <alternativeName>
        <fullName evidence="7">N-acetylglucosamine-inositol-phosphate N-acetylglucosaminyltransferase</fullName>
    </alternativeName>
</protein>
<dbReference type="Pfam" id="PF00534">
    <property type="entry name" value="Glycos_transf_1"/>
    <property type="match status" value="1"/>
</dbReference>
<evidence type="ECO:0000313" key="11">
    <source>
        <dbReference type="EMBL" id="CAB4681346.1"/>
    </source>
</evidence>
<dbReference type="InterPro" id="IPR001296">
    <property type="entry name" value="Glyco_trans_1"/>
</dbReference>
<dbReference type="GO" id="GO:0008375">
    <property type="term" value="F:acetylglucosaminyltransferase activity"/>
    <property type="evidence" value="ECO:0007669"/>
    <property type="project" value="InterPro"/>
</dbReference>
<evidence type="ECO:0000259" key="10">
    <source>
        <dbReference type="Pfam" id="PF13579"/>
    </source>
</evidence>
<dbReference type="GO" id="GO:0046872">
    <property type="term" value="F:metal ion binding"/>
    <property type="evidence" value="ECO:0007669"/>
    <property type="project" value="UniProtKB-KW"/>
</dbReference>
<dbReference type="EC" id="2.4.1.250" evidence="2"/>
<feature type="domain" description="Glycosyl transferase family 1" evidence="9">
    <location>
        <begin position="213"/>
        <end position="381"/>
    </location>
</feature>
<evidence type="ECO:0000256" key="2">
    <source>
        <dbReference type="ARBA" id="ARBA00011884"/>
    </source>
</evidence>
<name>A0A6J6N5D3_9ZZZZ</name>
<comment type="catalytic activity">
    <reaction evidence="8">
        <text>1D-myo-inositol 3-phosphate + UDP-N-acetyl-alpha-D-glucosamine = 1D-myo-inositol 2-acetamido-2-deoxy-alpha-D-glucopyranoside 3-phosphate + UDP + H(+)</text>
        <dbReference type="Rhea" id="RHEA:26188"/>
        <dbReference type="ChEBI" id="CHEBI:15378"/>
        <dbReference type="ChEBI" id="CHEBI:57705"/>
        <dbReference type="ChEBI" id="CHEBI:58223"/>
        <dbReference type="ChEBI" id="CHEBI:58401"/>
        <dbReference type="ChEBI" id="CHEBI:58892"/>
        <dbReference type="EC" id="2.4.1.250"/>
    </reaction>
</comment>
<dbReference type="InterPro" id="IPR017814">
    <property type="entry name" value="Mycothiol_biosynthesis_MshA"/>
</dbReference>
<dbReference type="CDD" id="cd03800">
    <property type="entry name" value="GT4_sucrose_synthase"/>
    <property type="match status" value="1"/>
</dbReference>
<dbReference type="HAMAP" id="MF_01695">
    <property type="entry name" value="MshA"/>
    <property type="match status" value="1"/>
</dbReference>
<dbReference type="GO" id="GO:0010125">
    <property type="term" value="P:mycothiol biosynthetic process"/>
    <property type="evidence" value="ECO:0007669"/>
    <property type="project" value="InterPro"/>
</dbReference>
<reference evidence="11" key="1">
    <citation type="submission" date="2020-05" db="EMBL/GenBank/DDBJ databases">
        <authorList>
            <person name="Chiriac C."/>
            <person name="Salcher M."/>
            <person name="Ghai R."/>
            <person name="Kavagutti S V."/>
        </authorList>
    </citation>
    <scope>NUCLEOTIDE SEQUENCE</scope>
</reference>
<accession>A0A6J6N5D3</accession>
<gene>
    <name evidence="11" type="ORF">UFOPK2360_00579</name>
</gene>
<dbReference type="SUPFAM" id="SSF53756">
    <property type="entry name" value="UDP-Glycosyltransferase/glycogen phosphorylase"/>
    <property type="match status" value="1"/>
</dbReference>
<proteinExistence type="inferred from homology"/>
<keyword evidence="5" id="KW-0479">Metal-binding</keyword>
<feature type="domain" description="Glycosyltransferase subfamily 4-like N-terminal" evidence="10">
    <location>
        <begin position="26"/>
        <end position="201"/>
    </location>
</feature>
<keyword evidence="6" id="KW-0460">Magnesium</keyword>
<dbReference type="GO" id="GO:0102710">
    <property type="term" value="F:D-inositol-3-phosphate glycosyltransferase activity"/>
    <property type="evidence" value="ECO:0007669"/>
    <property type="project" value="UniProtKB-EC"/>
</dbReference>
<sequence>MATKGRIATLMMHTSPLEQAGVGDAGGMNVYVVESAKRIAKAGIEVDIFTRANSSDLPDVVEIADGVNVRHITAGPYQGLAKEDLPSQMCAMASELMRVEAAFPKGRYDLIHSHYWISGQVGWLAAERWKIPLVHTMHTMAKVKNLALAENEKPEPMARAIGEEQVVNAASALIANTDAEAANLVGLYHACPDLVHVVSPGVDLNRFSPGGGKREARTRLGLPKDAQILTFVGRLQPHKGPEVLIQTAAELLTHDQNLRSKLLVLIIGGASGSGLNELNRLKELANWLGISGSVRFIEPASQENLPDWYRASDLVCVPSYSESFGLVALEAQACGTPVIAAAVGGLRTAVSDGFSGSLVDGHDPKAWSSVISRLLHEPQRRILLSMGALEHSKRFDWENTARGTLDIYDQLLSKPNSASNRFLA</sequence>
<dbReference type="NCBIfam" id="TIGR03449">
    <property type="entry name" value="mycothiol_MshA"/>
    <property type="match status" value="1"/>
</dbReference>
<dbReference type="PANTHER" id="PTHR12526:SF510">
    <property type="entry name" value="D-INOSITOL 3-PHOSPHATE GLYCOSYLTRANSFERASE"/>
    <property type="match status" value="1"/>
</dbReference>
<keyword evidence="4" id="KW-0808">Transferase</keyword>